<organism evidence="2 3">
    <name type="scientific">Nocardioides jejuensis</name>
    <dbReference type="NCBI Taxonomy" id="2502782"/>
    <lineage>
        <taxon>Bacteria</taxon>
        <taxon>Bacillati</taxon>
        <taxon>Actinomycetota</taxon>
        <taxon>Actinomycetes</taxon>
        <taxon>Propionibacteriales</taxon>
        <taxon>Nocardioidaceae</taxon>
        <taxon>Nocardioides</taxon>
    </lineage>
</organism>
<dbReference type="InterPro" id="IPR006680">
    <property type="entry name" value="Amidohydro-rel"/>
</dbReference>
<dbReference type="PANTHER" id="PTHR43135:SF4">
    <property type="entry name" value="AMIDOHYDROLASE-RELATED DOMAIN-CONTAINING PROTEIN"/>
    <property type="match status" value="1"/>
</dbReference>
<feature type="domain" description="Amidohydrolase-related" evidence="1">
    <location>
        <begin position="43"/>
        <end position="346"/>
    </location>
</feature>
<comment type="caution">
    <text evidence="2">The sequence shown here is derived from an EMBL/GenBank/DDBJ whole genome shotgun (WGS) entry which is preliminary data.</text>
</comment>
<dbReference type="Proteomes" id="UP000295453">
    <property type="component" value="Unassembled WGS sequence"/>
</dbReference>
<accession>A0A4R1C0X2</accession>
<dbReference type="EMBL" id="SJZJ01000016">
    <property type="protein sequence ID" value="TCJ23638.1"/>
    <property type="molecule type" value="Genomic_DNA"/>
</dbReference>
<dbReference type="InterPro" id="IPR011059">
    <property type="entry name" value="Metal-dep_hydrolase_composite"/>
</dbReference>
<sequence>MSAWHIRGIVLPEAVERDVYVADGLLTFTPIDGAETVATDVWLLPGLVDVHAHLALASPARNAHSPREAIEASLHAHLDAGVLALREPGSPVRDAAGLGPAEGFPRVATAGRFLAPPGGYFPGLAREVGADELPVAALEELAAGTGWVKLIGDSPFPGPGIARTYPDDAVAETVRQVHAAGGRVAMHCTLAEVVEMAIAVGIDSVEHGTFLEPGQIHAFAASQTAWVPTMSIDGLLGDFVSADQARCISAHGDVVAAAHEAGVRVLAGTDAGMVAHGLVRHEVQLLARAGMPADAALGAGSWAAREFLGLPGIADGALADLTGYRDDPRDRLDVLADPALVVLDGRVIRRPA</sequence>
<evidence type="ECO:0000313" key="2">
    <source>
        <dbReference type="EMBL" id="TCJ23638.1"/>
    </source>
</evidence>
<dbReference type="InterPro" id="IPR032466">
    <property type="entry name" value="Metal_Hydrolase"/>
</dbReference>
<proteinExistence type="predicted"/>
<protein>
    <submittedName>
        <fullName evidence="2">Amidohydrolase</fullName>
    </submittedName>
</protein>
<dbReference type="SUPFAM" id="SSF51556">
    <property type="entry name" value="Metallo-dependent hydrolases"/>
    <property type="match status" value="1"/>
</dbReference>
<dbReference type="Gene3D" id="3.20.20.140">
    <property type="entry name" value="Metal-dependent hydrolases"/>
    <property type="match status" value="1"/>
</dbReference>
<keyword evidence="3" id="KW-1185">Reference proteome</keyword>
<evidence type="ECO:0000259" key="1">
    <source>
        <dbReference type="Pfam" id="PF01979"/>
    </source>
</evidence>
<keyword evidence="2" id="KW-0378">Hydrolase</keyword>
<dbReference type="PANTHER" id="PTHR43135">
    <property type="entry name" value="ALPHA-D-RIBOSE 1-METHYLPHOSPHONATE 5-TRIPHOSPHATE DIPHOSPHATASE"/>
    <property type="match status" value="1"/>
</dbReference>
<gene>
    <name evidence="2" type="ORF">EPD65_10220</name>
</gene>
<reference evidence="2 3" key="1">
    <citation type="submission" date="2019-03" db="EMBL/GenBank/DDBJ databases">
        <authorList>
            <person name="Kim M.K.M."/>
        </authorList>
    </citation>
    <scope>NUCLEOTIDE SEQUENCE [LARGE SCALE GENOMIC DNA]</scope>
    <source>
        <strain evidence="2 3">18JY15-6</strain>
    </source>
</reference>
<evidence type="ECO:0000313" key="3">
    <source>
        <dbReference type="Proteomes" id="UP000295453"/>
    </source>
</evidence>
<dbReference type="OrthoDB" id="3451205at2"/>
<dbReference type="Pfam" id="PF01979">
    <property type="entry name" value="Amidohydro_1"/>
    <property type="match status" value="1"/>
</dbReference>
<dbReference type="RefSeq" id="WP_131583763.1">
    <property type="nucleotide sequence ID" value="NZ_SJZJ01000016.1"/>
</dbReference>
<name>A0A4R1C0X2_9ACTN</name>
<dbReference type="InterPro" id="IPR051781">
    <property type="entry name" value="Metallo-dep_Hydrolase"/>
</dbReference>
<dbReference type="AlphaFoldDB" id="A0A4R1C0X2"/>
<dbReference type="Gene3D" id="2.30.40.10">
    <property type="entry name" value="Urease, subunit C, domain 1"/>
    <property type="match status" value="1"/>
</dbReference>
<dbReference type="GO" id="GO:0016810">
    <property type="term" value="F:hydrolase activity, acting on carbon-nitrogen (but not peptide) bonds"/>
    <property type="evidence" value="ECO:0007669"/>
    <property type="project" value="InterPro"/>
</dbReference>